<proteinExistence type="inferred from homology"/>
<reference evidence="5 6" key="1">
    <citation type="submission" date="2024-03" db="EMBL/GenBank/DDBJ databases">
        <title>Human intestinal bacterial collection.</title>
        <authorList>
            <person name="Pauvert C."/>
            <person name="Hitch T.C.A."/>
            <person name="Clavel T."/>
        </authorList>
    </citation>
    <scope>NUCLEOTIDE SEQUENCE [LARGE SCALE GENOMIC DNA]</scope>
    <source>
        <strain evidence="5 6">CLA-SR-H021</strain>
    </source>
</reference>
<dbReference type="PANTHER" id="PTHR42953">
    <property type="entry name" value="HIGH-AFFINITY ZINC UPTAKE SYSTEM PROTEIN ZNUA-RELATED"/>
    <property type="match status" value="1"/>
</dbReference>
<evidence type="ECO:0000256" key="3">
    <source>
        <dbReference type="ARBA" id="ARBA00022729"/>
    </source>
</evidence>
<dbReference type="Gene3D" id="3.40.50.1980">
    <property type="entry name" value="Nitrogenase molybdenum iron protein domain"/>
    <property type="match status" value="2"/>
</dbReference>
<comment type="similarity">
    <text evidence="1 4">Belongs to the bacterial solute-binding protein 9 family.</text>
</comment>
<organism evidence="5 6">
    <name type="scientific">Enterocloster hominis</name>
    <name type="common">ex Hitch et al. 2024</name>
    <dbReference type="NCBI Taxonomy" id="1917870"/>
    <lineage>
        <taxon>Bacteria</taxon>
        <taxon>Bacillati</taxon>
        <taxon>Bacillota</taxon>
        <taxon>Clostridia</taxon>
        <taxon>Lachnospirales</taxon>
        <taxon>Lachnospiraceae</taxon>
        <taxon>Enterocloster</taxon>
    </lineage>
</organism>
<dbReference type="InterPro" id="IPR050492">
    <property type="entry name" value="Bact_metal-bind_prot9"/>
</dbReference>
<evidence type="ECO:0000256" key="4">
    <source>
        <dbReference type="RuleBase" id="RU003512"/>
    </source>
</evidence>
<gene>
    <name evidence="5" type="ORF">WMQ36_29030</name>
</gene>
<dbReference type="PRINTS" id="PR00691">
    <property type="entry name" value="ADHESINB"/>
</dbReference>
<dbReference type="InterPro" id="IPR006128">
    <property type="entry name" value="Lipoprotein_PsaA-like"/>
</dbReference>
<dbReference type="EMBL" id="JBBMFM010000253">
    <property type="protein sequence ID" value="MEQ2429014.1"/>
    <property type="molecule type" value="Genomic_DNA"/>
</dbReference>
<dbReference type="Pfam" id="PF01297">
    <property type="entry name" value="ZnuA"/>
    <property type="match status" value="1"/>
</dbReference>
<dbReference type="PRINTS" id="PR00690">
    <property type="entry name" value="ADHESNFAMILY"/>
</dbReference>
<dbReference type="PANTHER" id="PTHR42953:SF3">
    <property type="entry name" value="HIGH-AFFINITY ZINC UPTAKE SYSTEM PROTEIN ZNUA"/>
    <property type="match status" value="1"/>
</dbReference>
<evidence type="ECO:0000256" key="1">
    <source>
        <dbReference type="ARBA" id="ARBA00011028"/>
    </source>
</evidence>
<dbReference type="InterPro" id="IPR006129">
    <property type="entry name" value="AdhesinB"/>
</dbReference>
<dbReference type="SUPFAM" id="SSF53807">
    <property type="entry name" value="Helical backbone' metal receptor"/>
    <property type="match status" value="1"/>
</dbReference>
<protein>
    <submittedName>
        <fullName evidence="5">Metal ABC transporter substrate-binding protein</fullName>
    </submittedName>
</protein>
<dbReference type="InterPro" id="IPR006127">
    <property type="entry name" value="ZnuA-like"/>
</dbReference>
<keyword evidence="2 4" id="KW-0813">Transport</keyword>
<sequence length="391" mass="43487">MELNREKNTKLKRMAWLMALLVTAGTILGAWGCGARPGTGPGGGSHGGEVRDGADDRLCVVTTIFPYYDFVRQIAGDRVKLKLIVPAGMDSHSFEPTPADMIAMQEADVLVLNGGEMEHWVGQVLDSLDTSHMKILTMMDYVDAVEEEHVEGMEDAHEHGEDAHVHGGNAHEPGEDAHGHMEDGHGYMEDTSAYGDHEGVPELHAYDDRDGHEMDIEYDEHIWTSPVNAQAIVRIISQTLMEAAPEDSGRFKANADAYIEELKDLDGRFRQVVAQGRNHMIVVADKFPFRYFADEYGLSYRAAFSGCSTDTEPSAKTIAYLIDKVKEEQIHGVYYLELSSHRTAEIISEETGAVPLLLHSCHNVTRKQFDEGVTYLQLMNQNVENLRKGLE</sequence>
<keyword evidence="3" id="KW-0732">Signal</keyword>
<evidence type="ECO:0000313" key="5">
    <source>
        <dbReference type="EMBL" id="MEQ2429014.1"/>
    </source>
</evidence>
<dbReference type="Proteomes" id="UP001454086">
    <property type="component" value="Unassembled WGS sequence"/>
</dbReference>
<name>A0ABV1DIM9_9FIRM</name>
<evidence type="ECO:0000256" key="2">
    <source>
        <dbReference type="ARBA" id="ARBA00022448"/>
    </source>
</evidence>
<keyword evidence="6" id="KW-1185">Reference proteome</keyword>
<dbReference type="RefSeq" id="WP_227795996.1">
    <property type="nucleotide sequence ID" value="NZ_JAJFEB010000007.1"/>
</dbReference>
<comment type="caution">
    <text evidence="5">The sequence shown here is derived from an EMBL/GenBank/DDBJ whole genome shotgun (WGS) entry which is preliminary data.</text>
</comment>
<accession>A0ABV1DIM9</accession>
<evidence type="ECO:0000313" key="6">
    <source>
        <dbReference type="Proteomes" id="UP001454086"/>
    </source>
</evidence>